<name>K2BBB9_9BACT</name>
<evidence type="ECO:0000313" key="3">
    <source>
        <dbReference type="EMBL" id="EKD66053.1"/>
    </source>
</evidence>
<comment type="similarity">
    <text evidence="2">Belongs to the UPP synthase family. Z-FPP synthase subfamily.</text>
</comment>
<protein>
    <recommendedName>
        <fullName evidence="4">Isoprenyl transferase</fullName>
    </recommendedName>
</protein>
<evidence type="ECO:0000256" key="1">
    <source>
        <dbReference type="ARBA" id="ARBA00022679"/>
    </source>
</evidence>
<dbReference type="InterPro" id="IPR036424">
    <property type="entry name" value="UPP_synth-like_sf"/>
</dbReference>
<sequence>MHIGFILDWNRRWATSKWILKMLGHTAGVDNIENILDLCLKENIEFVSMWILAKKNIENRSPEELAHLYSLFRTKIPALLPNFLKKWIRFETVWDLDLLPNDIKEMLLDVKEKTKSWDKMTFILAIWYGWQDEIVRWAKEFIRQNTQELITNPAKLLEQLNEKSFGKYLDSGKFPPPDLIIRTGWDIRLSWYFLYMSEYSEYYFTKTLWPDFNEEEFYKAYLSLKWAKRNFGK</sequence>
<organism evidence="3">
    <name type="scientific">uncultured bacterium</name>
    <name type="common">gcode 4</name>
    <dbReference type="NCBI Taxonomy" id="1234023"/>
    <lineage>
        <taxon>Bacteria</taxon>
        <taxon>environmental samples</taxon>
    </lineage>
</organism>
<dbReference type="CDD" id="cd00475">
    <property type="entry name" value="Cis_IPPS"/>
    <property type="match status" value="1"/>
</dbReference>
<dbReference type="GO" id="GO:0045547">
    <property type="term" value="F:ditrans,polycis-polyprenyl diphosphate synthase [(2E,6E)-farnesyl diphosphate specific] activity"/>
    <property type="evidence" value="ECO:0007669"/>
    <property type="project" value="TreeGrafter"/>
</dbReference>
<dbReference type="Pfam" id="PF01255">
    <property type="entry name" value="Prenyltransf"/>
    <property type="match status" value="1"/>
</dbReference>
<dbReference type="InterPro" id="IPR001441">
    <property type="entry name" value="UPP_synth-like"/>
</dbReference>
<accession>K2BBB9</accession>
<gene>
    <name evidence="3" type="ORF">ACD_49C00067G0039</name>
</gene>
<comment type="caution">
    <text evidence="3">The sequence shown here is derived from an EMBL/GenBank/DDBJ whole genome shotgun (WGS) entry which is preliminary data.</text>
</comment>
<keyword evidence="1" id="KW-0808">Transferase</keyword>
<dbReference type="GO" id="GO:0016094">
    <property type="term" value="P:polyprenol biosynthetic process"/>
    <property type="evidence" value="ECO:0007669"/>
    <property type="project" value="TreeGrafter"/>
</dbReference>
<evidence type="ECO:0008006" key="4">
    <source>
        <dbReference type="Google" id="ProtNLM"/>
    </source>
</evidence>
<dbReference type="PANTHER" id="PTHR10291:SF43">
    <property type="entry name" value="DEHYDRODOLICHYL DIPHOSPHATE SYNTHASE COMPLEX SUBUNIT DHDDS"/>
    <property type="match status" value="1"/>
</dbReference>
<dbReference type="Gene3D" id="3.40.1180.10">
    <property type="entry name" value="Decaprenyl diphosphate synthase-like"/>
    <property type="match status" value="1"/>
</dbReference>
<dbReference type="EMBL" id="AMFJ01021653">
    <property type="protein sequence ID" value="EKD66053.1"/>
    <property type="molecule type" value="Genomic_DNA"/>
</dbReference>
<reference evidence="3" key="1">
    <citation type="journal article" date="2012" name="Science">
        <title>Fermentation, hydrogen, and sulfur metabolism in multiple uncultivated bacterial phyla.</title>
        <authorList>
            <person name="Wrighton K.C."/>
            <person name="Thomas B.C."/>
            <person name="Sharon I."/>
            <person name="Miller C.S."/>
            <person name="Castelle C.J."/>
            <person name="VerBerkmoes N.C."/>
            <person name="Wilkins M.J."/>
            <person name="Hettich R.L."/>
            <person name="Lipton M.S."/>
            <person name="Williams K.H."/>
            <person name="Long P.E."/>
            <person name="Banfield J.F."/>
        </authorList>
    </citation>
    <scope>NUCLEOTIDE SEQUENCE [LARGE SCALE GENOMIC DNA]</scope>
</reference>
<evidence type="ECO:0000256" key="2">
    <source>
        <dbReference type="ARBA" id="ARBA00038453"/>
    </source>
</evidence>
<dbReference type="NCBIfam" id="TIGR00055">
    <property type="entry name" value="uppS"/>
    <property type="match status" value="1"/>
</dbReference>
<dbReference type="SUPFAM" id="SSF64005">
    <property type="entry name" value="Undecaprenyl diphosphate synthase"/>
    <property type="match status" value="1"/>
</dbReference>
<dbReference type="AlphaFoldDB" id="K2BBB9"/>
<dbReference type="PANTHER" id="PTHR10291">
    <property type="entry name" value="DEHYDRODOLICHYL DIPHOSPHATE SYNTHASE FAMILY MEMBER"/>
    <property type="match status" value="1"/>
</dbReference>
<proteinExistence type="inferred from homology"/>